<dbReference type="STRING" id="1293045.H663_01310"/>
<gene>
    <name evidence="1" type="ORF">H663_009495</name>
</gene>
<proteinExistence type="predicted"/>
<dbReference type="Proteomes" id="UP000037507">
    <property type="component" value="Unassembled WGS sequence"/>
</dbReference>
<organism evidence="1 2">
    <name type="scientific">Limnohabitans planktonicus II-D5</name>
    <dbReference type="NCBI Taxonomy" id="1293045"/>
    <lineage>
        <taxon>Bacteria</taxon>
        <taxon>Pseudomonadati</taxon>
        <taxon>Pseudomonadota</taxon>
        <taxon>Betaproteobacteria</taxon>
        <taxon>Burkholderiales</taxon>
        <taxon>Comamonadaceae</taxon>
        <taxon>Limnohabitans</taxon>
    </lineage>
</organism>
<keyword evidence="2" id="KW-1185">Reference proteome</keyword>
<evidence type="ECO:0000313" key="2">
    <source>
        <dbReference type="Proteomes" id="UP000037507"/>
    </source>
</evidence>
<name>A0A2T7UEE1_9BURK</name>
<comment type="caution">
    <text evidence="1">The sequence shown here is derived from an EMBL/GenBank/DDBJ whole genome shotgun (WGS) entry which is preliminary data.</text>
</comment>
<evidence type="ECO:0008006" key="3">
    <source>
        <dbReference type="Google" id="ProtNLM"/>
    </source>
</evidence>
<dbReference type="RefSeq" id="WP_053169033.1">
    <property type="nucleotide sequence ID" value="NZ_LFYT02000009.1"/>
</dbReference>
<protein>
    <recommendedName>
        <fullName evidence="3">MarR family transcriptional regulator</fullName>
    </recommendedName>
</protein>
<evidence type="ECO:0000313" key="1">
    <source>
        <dbReference type="EMBL" id="PVE42971.1"/>
    </source>
</evidence>
<sequence length="330" mass="36698">MTIKQQIERYLEDVLGTVAPGVEPCAQAALLPYYLQEAFDYGQLTLAGQHIVLALKKEATQQALRDVRVQVTRIGEALGLPVVYCLPTLASYERRNLIEQKVPFIVPGNQMYLPDLGIDLREHFRQSKPEPRQSLSPSTQALLIWHLINRPAQDEWLPGADASALGYTPMTPSRAMRELVQAGLAEPMAAGRSKGLRMVQTRQEIWQQALPLLRTPVKRSLWVREQALLALAGVRLAGLSALSERTMLARPREATFAMTTGQWQQALGQGIQEVPGPDTGACQLEIWAYSPAMEANAKTVDALSLWLSLKDSADDRVQMALGELLEQIRW</sequence>
<dbReference type="AlphaFoldDB" id="A0A2T7UEE1"/>
<dbReference type="EMBL" id="LFYT02000009">
    <property type="protein sequence ID" value="PVE42971.1"/>
    <property type="molecule type" value="Genomic_DNA"/>
</dbReference>
<reference evidence="1" key="1">
    <citation type="submission" date="2017-04" db="EMBL/GenBank/DDBJ databases">
        <title>Unexpected and diverse lifestyles within the genus Limnohabitans.</title>
        <authorList>
            <person name="Kasalicky V."/>
            <person name="Mehrshad M."/>
            <person name="Andrei S.-A."/>
            <person name="Salcher M."/>
            <person name="Kratochvilova H."/>
            <person name="Simek K."/>
            <person name="Ghai R."/>
        </authorList>
    </citation>
    <scope>NUCLEOTIDE SEQUENCE [LARGE SCALE GENOMIC DNA]</scope>
    <source>
        <strain evidence="1">II-D5</strain>
    </source>
</reference>
<dbReference type="OrthoDB" id="8453791at2"/>
<accession>A0A2T7UEE1</accession>